<protein>
    <submittedName>
        <fullName evidence="2">Uncharacterized protein</fullName>
    </submittedName>
</protein>
<dbReference type="AlphaFoldDB" id="A0A510JKY5"/>
<dbReference type="RefSeq" id="WP_026746013.1">
    <property type="nucleotide sequence ID" value="NZ_AP019823.1"/>
</dbReference>
<feature type="transmembrane region" description="Helical" evidence="1">
    <location>
        <begin position="409"/>
        <end position="428"/>
    </location>
</feature>
<dbReference type="EMBL" id="AP019823">
    <property type="protein sequence ID" value="BBM38945.1"/>
    <property type="molecule type" value="Genomic_DNA"/>
</dbReference>
<sequence>MAEESRIINNWYIILGLEYYPVPEKDEKKIEARIEAKKRYWLAKESDPFDGKKYRKYSNLAKTGIIRQEMLNEARREELIKDAQKKLFDPIDNFLKYIKNAEIKEEIVKEIAKRTHRQENLVRERIKISGRKILPSEYNQKLYRNFYENINKNQDEFFEFSVFEKHLEILGKENLYQFLVSEGLDIKTLTQEQIDEKRKHLIKFDNETSAKKKLYSACEIILKNKEKLRRYNGYLKYLQYLKALKILERAEQIHNLTDDKIPSEEFIDEIQKIVENKEEAKSIFIGFCKENKIPYTVSKKSSGMKEYRQNDGSSRQKTAKENRYAEKSENLCIEALRAIKAFKFEEAQKYLNDAKLYWPENDSIEVLEEKLQETRKTWIENKKKEKEFLKKRKSFHLMKPKKAKGSNQNIIIFILIATMFCIIVYLIMSNNETSQNAEQNDENIVLDAKEEKMVSLDKDTSFYVTDNNLYYSAKKDEYLEKTGIRGSTASGDYDFLVIEKFPKKRYNILLKNGVKDRIFKFKCNAKIKASGTTLFVENPEDVMIYKDKKQMEEDTQLKSNGGCFTEFRNDIENKN</sequence>
<keyword evidence="1" id="KW-0472">Membrane</keyword>
<dbReference type="KEGG" id="lhf:JCM16775_1656"/>
<reference evidence="2 3" key="1">
    <citation type="submission" date="2019-07" db="EMBL/GenBank/DDBJ databases">
        <title>Complete Genome Sequence of Leptotrichia hofstadii Strain JCM16775.</title>
        <authorList>
            <person name="Watanabe S."/>
            <person name="Cui L."/>
        </authorList>
    </citation>
    <scope>NUCLEOTIDE SEQUENCE [LARGE SCALE GENOMIC DNA]</scope>
    <source>
        <strain evidence="2 3">JCM16775</strain>
    </source>
</reference>
<name>A0A510JKY5_9FUSO</name>
<keyword evidence="3" id="KW-1185">Reference proteome</keyword>
<gene>
    <name evidence="2" type="ORF">JCM16775_1656</name>
</gene>
<proteinExistence type="predicted"/>
<dbReference type="Proteomes" id="UP000321892">
    <property type="component" value="Chromosome"/>
</dbReference>
<keyword evidence="1" id="KW-1133">Transmembrane helix</keyword>
<dbReference type="OrthoDB" id="82351at2"/>
<evidence type="ECO:0000256" key="1">
    <source>
        <dbReference type="SAM" id="Phobius"/>
    </source>
</evidence>
<accession>A0A510JKY5</accession>
<keyword evidence="1" id="KW-0812">Transmembrane</keyword>
<evidence type="ECO:0000313" key="3">
    <source>
        <dbReference type="Proteomes" id="UP000321892"/>
    </source>
</evidence>
<evidence type="ECO:0000313" key="2">
    <source>
        <dbReference type="EMBL" id="BBM38945.1"/>
    </source>
</evidence>
<organism evidence="2 3">
    <name type="scientific">Leptotrichia hofstadii</name>
    <dbReference type="NCBI Taxonomy" id="157688"/>
    <lineage>
        <taxon>Bacteria</taxon>
        <taxon>Fusobacteriati</taxon>
        <taxon>Fusobacteriota</taxon>
        <taxon>Fusobacteriia</taxon>
        <taxon>Fusobacteriales</taxon>
        <taxon>Leptotrichiaceae</taxon>
        <taxon>Leptotrichia</taxon>
    </lineage>
</organism>